<dbReference type="Gene3D" id="3.10.129.10">
    <property type="entry name" value="Hotdog Thioesterase"/>
    <property type="match status" value="1"/>
</dbReference>
<dbReference type="SUPFAM" id="SSF54637">
    <property type="entry name" value="Thioesterase/thiol ester dehydrase-isomerase"/>
    <property type="match status" value="1"/>
</dbReference>
<dbReference type="PANTHER" id="PTHR30272:SF1">
    <property type="entry name" value="3-HYDROXYACYL-[ACYL-CARRIER-PROTEIN] DEHYDRATASE"/>
    <property type="match status" value="1"/>
</dbReference>
<dbReference type="Proteomes" id="UP000018439">
    <property type="component" value="Chromosome"/>
</dbReference>
<keyword evidence="3" id="KW-1185">Reference proteome</keyword>
<dbReference type="InterPro" id="IPR029069">
    <property type="entry name" value="HotDog_dom_sf"/>
</dbReference>
<dbReference type="InterPro" id="IPR013114">
    <property type="entry name" value="FabA_FabZ"/>
</dbReference>
<dbReference type="PANTHER" id="PTHR30272">
    <property type="entry name" value="3-HYDROXYACYL-[ACYL-CARRIER-PROTEIN] DEHYDRATASE"/>
    <property type="match status" value="1"/>
</dbReference>
<dbReference type="CDD" id="cd01288">
    <property type="entry name" value="FabZ"/>
    <property type="match status" value="1"/>
</dbReference>
<reference evidence="2 3" key="1">
    <citation type="journal article" date="2011" name="Stand. Genomic Sci.">
        <title>Non-contiguous finished genome sequence of Bacteroides coprosuis type strain (PC139).</title>
        <authorList>
            <person name="Land M."/>
            <person name="Held B."/>
            <person name="Gronow S."/>
            <person name="Abt B."/>
            <person name="Lucas S."/>
            <person name="Del Rio T.G."/>
            <person name="Nolan M."/>
            <person name="Tice H."/>
            <person name="Cheng J.F."/>
            <person name="Pitluck S."/>
            <person name="Liolios K."/>
            <person name="Pagani I."/>
            <person name="Ivanova N."/>
            <person name="Mavromatis K."/>
            <person name="Mikhailova N."/>
            <person name="Pati A."/>
            <person name="Tapia R."/>
            <person name="Han C."/>
            <person name="Goodwin L."/>
            <person name="Chen A."/>
            <person name="Palaniappan K."/>
            <person name="Hauser L."/>
            <person name="Brambilla E.M."/>
            <person name="Rohde M."/>
            <person name="Goker M."/>
            <person name="Detter J.C."/>
            <person name="Woyke T."/>
            <person name="Bristow J."/>
            <person name="Eisen J.A."/>
            <person name="Markowitz V."/>
            <person name="Hugenholtz P."/>
            <person name="Kyrpides N.C."/>
            <person name="Klenk H.P."/>
            <person name="Lapidus A."/>
        </authorList>
    </citation>
    <scope>NUCLEOTIDE SEQUENCE</scope>
    <source>
        <strain evidence="2 3">DSM 18011</strain>
    </source>
</reference>
<proteinExistence type="predicted"/>
<dbReference type="STRING" id="679937.Bcop_2343"/>
<dbReference type="HOGENOM" id="CLU_078912_3_3_10"/>
<gene>
    <name evidence="2" type="ORF">Bcop_2343</name>
</gene>
<accession>F3ZV39</accession>
<protein>
    <submittedName>
        <fullName evidence="2">Beta-hydroxyacyl-(Acyl-carrier-protein) dehydratase FabA/FabZ</fullName>
    </submittedName>
</protein>
<dbReference type="AlphaFoldDB" id="F3ZV39"/>
<dbReference type="GO" id="GO:0016829">
    <property type="term" value="F:lyase activity"/>
    <property type="evidence" value="ECO:0007669"/>
    <property type="project" value="UniProtKB-KW"/>
</dbReference>
<evidence type="ECO:0000256" key="1">
    <source>
        <dbReference type="ARBA" id="ARBA00023239"/>
    </source>
</evidence>
<dbReference type="OrthoDB" id="9772788at2"/>
<organism evidence="2 3">
    <name type="scientific">Bacteroides coprosuis DSM 18011</name>
    <dbReference type="NCBI Taxonomy" id="679937"/>
    <lineage>
        <taxon>Bacteria</taxon>
        <taxon>Pseudomonadati</taxon>
        <taxon>Bacteroidota</taxon>
        <taxon>Bacteroidia</taxon>
        <taxon>Bacteroidales</taxon>
        <taxon>Bacteroidaceae</taxon>
        <taxon>Bacteroides</taxon>
    </lineage>
</organism>
<keyword evidence="1" id="KW-0456">Lyase</keyword>
<sequence>MKFDELKPGDLLPHSDFMLLIDKVIYTDYEKSITTAKTVKKNDIYFKGHFSGYPILPGVFIIEMMFQSSGILNRLIQERKVNINNTSEKKIGKAVKIKSATFKKEVFPNSTIIIKSEKKFDLMNFSEYKAVAYVDDEEICQAEIILSIQQ</sequence>
<evidence type="ECO:0000313" key="3">
    <source>
        <dbReference type="Proteomes" id="UP000018439"/>
    </source>
</evidence>
<dbReference type="EMBL" id="CM001167">
    <property type="protein sequence ID" value="EGJ72497.1"/>
    <property type="molecule type" value="Genomic_DNA"/>
</dbReference>
<evidence type="ECO:0000313" key="2">
    <source>
        <dbReference type="EMBL" id="EGJ72497.1"/>
    </source>
</evidence>
<name>F3ZV39_9BACE</name>
<dbReference type="Pfam" id="PF07977">
    <property type="entry name" value="FabA"/>
    <property type="match status" value="1"/>
</dbReference>
<dbReference type="eggNOG" id="COG0764">
    <property type="taxonomic scope" value="Bacteria"/>
</dbReference>